<dbReference type="SMART" id="SM00093">
    <property type="entry name" value="SERPIN"/>
    <property type="match status" value="1"/>
</dbReference>
<evidence type="ECO:0000313" key="9">
    <source>
        <dbReference type="EMBL" id="KAH0620393.1"/>
    </source>
</evidence>
<evidence type="ECO:0000256" key="7">
    <source>
        <dbReference type="SAM" id="SignalP"/>
    </source>
</evidence>
<dbReference type="Gene3D" id="2.10.310.10">
    <property type="entry name" value="Serpins superfamily"/>
    <property type="match status" value="1"/>
</dbReference>
<dbReference type="PROSITE" id="PS00284">
    <property type="entry name" value="SERPIN"/>
    <property type="match status" value="1"/>
</dbReference>
<keyword evidence="5" id="KW-0325">Glycoprotein</keyword>
<dbReference type="PANTHER" id="PTHR11461">
    <property type="entry name" value="SERINE PROTEASE INHIBITOR, SERPIN"/>
    <property type="match status" value="1"/>
</dbReference>
<dbReference type="InterPro" id="IPR036186">
    <property type="entry name" value="Serpin_sf"/>
</dbReference>
<keyword evidence="10" id="KW-1185">Reference proteome</keyword>
<evidence type="ECO:0000256" key="1">
    <source>
        <dbReference type="ARBA" id="ARBA00009500"/>
    </source>
</evidence>
<dbReference type="SUPFAM" id="SSF56574">
    <property type="entry name" value="Serpins"/>
    <property type="match status" value="1"/>
</dbReference>
<dbReference type="Proteomes" id="UP000826234">
    <property type="component" value="Unassembled WGS sequence"/>
</dbReference>
<feature type="domain" description="Serpin" evidence="8">
    <location>
        <begin position="66"/>
        <end position="424"/>
    </location>
</feature>
<feature type="chain" id="PRO_5046773208" description="Serpin domain-containing protein" evidence="7">
    <location>
        <begin position="18"/>
        <end position="427"/>
    </location>
</feature>
<evidence type="ECO:0000256" key="4">
    <source>
        <dbReference type="ARBA" id="ARBA00022900"/>
    </source>
</evidence>
<comment type="similarity">
    <text evidence="1 6">Belongs to the serpin family.</text>
</comment>
<dbReference type="InterPro" id="IPR023796">
    <property type="entry name" value="Serpin_dom"/>
</dbReference>
<keyword evidence="4" id="KW-0722">Serine protease inhibitor</keyword>
<dbReference type="InterPro" id="IPR000215">
    <property type="entry name" value="Serpin_fam"/>
</dbReference>
<name>A0ABQ7STL4_PHRPL</name>
<dbReference type="EMBL" id="JAIPUX010003289">
    <property type="protein sequence ID" value="KAH0620393.1"/>
    <property type="molecule type" value="Genomic_DNA"/>
</dbReference>
<protein>
    <recommendedName>
        <fullName evidence="8">Serpin domain-containing protein</fullName>
    </recommendedName>
</protein>
<organism evidence="9 10">
    <name type="scientific">Phrynosoma platyrhinos</name>
    <name type="common">Desert horned lizard</name>
    <dbReference type="NCBI Taxonomy" id="52577"/>
    <lineage>
        <taxon>Eukaryota</taxon>
        <taxon>Metazoa</taxon>
        <taxon>Chordata</taxon>
        <taxon>Craniata</taxon>
        <taxon>Vertebrata</taxon>
        <taxon>Euteleostomi</taxon>
        <taxon>Lepidosauria</taxon>
        <taxon>Squamata</taxon>
        <taxon>Bifurcata</taxon>
        <taxon>Unidentata</taxon>
        <taxon>Episquamata</taxon>
        <taxon>Toxicofera</taxon>
        <taxon>Iguania</taxon>
        <taxon>Phrynosomatidae</taxon>
        <taxon>Phrynosomatinae</taxon>
        <taxon>Phrynosoma</taxon>
    </lineage>
</organism>
<feature type="signal peptide" evidence="7">
    <location>
        <begin position="1"/>
        <end position="17"/>
    </location>
</feature>
<dbReference type="Pfam" id="PF00079">
    <property type="entry name" value="Serpin"/>
    <property type="match status" value="1"/>
</dbReference>
<evidence type="ECO:0000256" key="3">
    <source>
        <dbReference type="ARBA" id="ARBA00022729"/>
    </source>
</evidence>
<dbReference type="Gene3D" id="3.30.497.10">
    <property type="entry name" value="Antithrombin, subunit I, domain 2"/>
    <property type="match status" value="1"/>
</dbReference>
<comment type="caution">
    <text evidence="9">The sequence shown here is derived from an EMBL/GenBank/DDBJ whole genome shotgun (WGS) entry which is preliminary data.</text>
</comment>
<keyword evidence="2" id="KW-0646">Protease inhibitor</keyword>
<accession>A0ABQ7STL4</accession>
<evidence type="ECO:0000259" key="8">
    <source>
        <dbReference type="SMART" id="SM00093"/>
    </source>
</evidence>
<reference evidence="9 10" key="1">
    <citation type="journal article" date="2022" name="Gigascience">
        <title>A chromosome-level genome assembly and annotation of the desert horned lizard, Phrynosoma platyrhinos, provides insight into chromosomal rearrangements among reptiles.</title>
        <authorList>
            <person name="Koochekian N."/>
            <person name="Ascanio A."/>
            <person name="Farleigh K."/>
            <person name="Card D.C."/>
            <person name="Schield D.R."/>
            <person name="Castoe T.A."/>
            <person name="Jezkova T."/>
        </authorList>
    </citation>
    <scope>NUCLEOTIDE SEQUENCE [LARGE SCALE GENOMIC DNA]</scope>
    <source>
        <strain evidence="9">NK-2021</strain>
    </source>
</reference>
<evidence type="ECO:0000256" key="2">
    <source>
        <dbReference type="ARBA" id="ARBA00022690"/>
    </source>
</evidence>
<proteinExistence type="inferred from homology"/>
<dbReference type="InterPro" id="IPR042178">
    <property type="entry name" value="Serpin_sf_1"/>
</dbReference>
<dbReference type="Gene3D" id="2.30.39.10">
    <property type="entry name" value="Alpha-1-antitrypsin, domain 1"/>
    <property type="match status" value="1"/>
</dbReference>
<dbReference type="CDD" id="cd19548">
    <property type="entry name" value="serpinA_A1AT-like"/>
    <property type="match status" value="1"/>
</dbReference>
<sequence>MKAIYLSSLLIVLQVYCLHHPGHNDGPDGHGDKIIFEDQDSPVEEEQGKKTKYYEKIAPNNADFAFRFYRHITFHTTSKNIFFSPFSISTAFAMVALGARSKTQSQIYEGLAFNLSVMEENVIHKGFHQLLQVLSNPNNKAQVNTGNALFIEESLKVLPKFLEDIKGLYTAEGFSSNFSNSTATEKQINEYVQNKTHGKITQAVEDLDPSSVMVLVNYIFFKAHWENPFDKDYTREEDFFPDANTTVKVQMMYRQGYYNFLYDNDLSCWVVEVPYKGDTSAFFILPDDGKMKQVEGALSVETLAKWKASLTLREIHLLIPKLSISASYNVKELLQKMGITDAFSDNADLSGITGECNLKVSKAVHKAVVDIRESGTEAAAVTVIEISPRFGGPSTSIKYNHPFLFLIINKSTHTVLFAGKIVNPTEK</sequence>
<evidence type="ECO:0000256" key="6">
    <source>
        <dbReference type="RuleBase" id="RU000411"/>
    </source>
</evidence>
<dbReference type="PANTHER" id="PTHR11461:SF165">
    <property type="entry name" value="ALPHA-1-ANTITRYPSIN"/>
    <property type="match status" value="1"/>
</dbReference>
<dbReference type="InterPro" id="IPR023795">
    <property type="entry name" value="Serpin_CS"/>
</dbReference>
<gene>
    <name evidence="9" type="ORF">JD844_020801</name>
</gene>
<evidence type="ECO:0000256" key="5">
    <source>
        <dbReference type="ARBA" id="ARBA00023180"/>
    </source>
</evidence>
<dbReference type="InterPro" id="IPR042185">
    <property type="entry name" value="Serpin_sf_2"/>
</dbReference>
<evidence type="ECO:0000313" key="10">
    <source>
        <dbReference type="Proteomes" id="UP000826234"/>
    </source>
</evidence>
<keyword evidence="3 7" id="KW-0732">Signal</keyword>